<evidence type="ECO:0000256" key="5">
    <source>
        <dbReference type="ARBA" id="ARBA00023077"/>
    </source>
</evidence>
<evidence type="ECO:0000256" key="10">
    <source>
        <dbReference type="SAM" id="SignalP"/>
    </source>
</evidence>
<dbReference type="EMBL" id="JADIMD010000023">
    <property type="protein sequence ID" value="MBO8473988.1"/>
    <property type="molecule type" value="Genomic_DNA"/>
</dbReference>
<comment type="similarity">
    <text evidence="8 9">Belongs to the TonB-dependent receptor family.</text>
</comment>
<evidence type="ECO:0000256" key="4">
    <source>
        <dbReference type="ARBA" id="ARBA00022692"/>
    </source>
</evidence>
<sequence>MKNLMFKISLLIAGFFAAAAVADAQQIKGVVTDSNGDPLVGVSVFVDGTTLGVSTDVDGQYTIDIPDARGKTLVFSCIGMATKEIIIGHNANIDITLEDDTNFLDETVVIGYATVRRRDLLGSVTSVSSDAIAAVPVTTVGEALTGKMAGVQVTTTEGDPDAEIKIRVRGTGSITQDSSPLYIVDGFPVESISDIAASDIQSIDVLKDAFSTAIYGSRGANGVVLVTTKSGGAGKVSVSYDAYYGLKTMANKKAIQPMDPYEFVRSQYELASLKDAVNENYIDVFGQFQDVDLYQNMQGNDWIQQVFGRTGETFNHNLTVSGRSDKVTWTASYNHINDKAIMLGSDYHRDNLRFKTRYKPIKQLTFDLNMRYSYTKIMGSGSNSMNDTGTTSGNGRLKHAVQYTPIPLDVAASGADMEENYGDNAPPIQSVADNDNRRIRQSWNTNASVTWHIIDNLDLKVEGGLETYSQTNDRFYGITTYYVANNVSEGYENQPAAIYTALDRKTIRNTNTLTYNFKDVIKDDRHKVDLLVGEEMIITKESQFSSTVDGFPDNFTSEQAWSMMSVGHAVTSNNRYYPDDRLLSFFGRINYDFDERYSIAATLRADGSSRFAKDKQWGVFPSAAASWTISNESWMKGAAGWLDNLKLRYSFGTAGNNNIPQNVTSLMFESYDTGDRLSNGTVIFRPVTDGGDIIMANEDLSWETTYSHNLGLDFSFFKSRINGSIEVYHNTTEDLLIQFPTAGSGYAFQYKNMGSVLNKGAELSFNLVLVEKKNFGLTFSGNISINHNEVLSIGTLPSITASSRWSSTGIGSDYIVQQGQPLGNMYGFEVEGMYTLDDFTYNEQKGTWEPNPGVADAASRLGTEGFRPGGMKIKDRNNNGTIDEGDKTVIGNALPIGTGGFSLSGTLYGIDFSANFNYVFGNDVYNANKIEFTSTASNYRRNLLNTMDTEKRWTNIDWSTGELVTDATRLAQMNEGVTMWAPFTQQRTFTDWAVEDGSFLRLQSATIGYTLPQKLTLKAKIQRLRFYVTGTNLFCLTKYSGYDPEVDTRRATPLTPGVDYSAYPKSIGFVAGVNITF</sequence>
<dbReference type="Pfam" id="PF07715">
    <property type="entry name" value="Plug"/>
    <property type="match status" value="1"/>
</dbReference>
<name>A0A9D9NI67_9BACT</name>
<dbReference type="Proteomes" id="UP000823757">
    <property type="component" value="Unassembled WGS sequence"/>
</dbReference>
<evidence type="ECO:0000256" key="7">
    <source>
        <dbReference type="ARBA" id="ARBA00023237"/>
    </source>
</evidence>
<dbReference type="NCBIfam" id="TIGR04057">
    <property type="entry name" value="SusC_RagA_signa"/>
    <property type="match status" value="1"/>
</dbReference>
<evidence type="ECO:0000256" key="8">
    <source>
        <dbReference type="PROSITE-ProRule" id="PRU01360"/>
    </source>
</evidence>
<feature type="signal peptide" evidence="10">
    <location>
        <begin position="1"/>
        <end position="24"/>
    </location>
</feature>
<dbReference type="Pfam" id="PF13715">
    <property type="entry name" value="CarbopepD_reg_2"/>
    <property type="match status" value="1"/>
</dbReference>
<dbReference type="GO" id="GO:0009279">
    <property type="term" value="C:cell outer membrane"/>
    <property type="evidence" value="ECO:0007669"/>
    <property type="project" value="UniProtKB-SubCell"/>
</dbReference>
<keyword evidence="2 8" id="KW-0813">Transport</keyword>
<evidence type="ECO:0000256" key="6">
    <source>
        <dbReference type="ARBA" id="ARBA00023136"/>
    </source>
</evidence>
<keyword evidence="13" id="KW-0675">Receptor</keyword>
<keyword evidence="4 8" id="KW-0812">Transmembrane</keyword>
<dbReference type="InterPro" id="IPR023997">
    <property type="entry name" value="TonB-dep_OMP_SusC/RagA_CS"/>
</dbReference>
<comment type="subcellular location">
    <subcellularLocation>
        <location evidence="1 8">Cell outer membrane</location>
        <topology evidence="1 8">Multi-pass membrane protein</topology>
    </subcellularLocation>
</comment>
<dbReference type="PROSITE" id="PS52016">
    <property type="entry name" value="TONB_DEPENDENT_REC_3"/>
    <property type="match status" value="1"/>
</dbReference>
<reference evidence="13" key="2">
    <citation type="journal article" date="2021" name="PeerJ">
        <title>Extensive microbial diversity within the chicken gut microbiome revealed by metagenomics and culture.</title>
        <authorList>
            <person name="Gilroy R."/>
            <person name="Ravi A."/>
            <person name="Getino M."/>
            <person name="Pursley I."/>
            <person name="Horton D.L."/>
            <person name="Alikhan N.F."/>
            <person name="Baker D."/>
            <person name="Gharbi K."/>
            <person name="Hall N."/>
            <person name="Watson M."/>
            <person name="Adriaenssens E.M."/>
            <person name="Foster-Nyarko E."/>
            <person name="Jarju S."/>
            <person name="Secka A."/>
            <person name="Antonio M."/>
            <person name="Oren A."/>
            <person name="Chaudhuri R.R."/>
            <person name="La Ragione R."/>
            <person name="Hildebrand F."/>
            <person name="Pallen M.J."/>
        </authorList>
    </citation>
    <scope>NUCLEOTIDE SEQUENCE</scope>
    <source>
        <strain evidence="13">B1-13419</strain>
    </source>
</reference>
<evidence type="ECO:0000313" key="13">
    <source>
        <dbReference type="EMBL" id="MBO8473988.1"/>
    </source>
</evidence>
<evidence type="ECO:0000256" key="9">
    <source>
        <dbReference type="RuleBase" id="RU003357"/>
    </source>
</evidence>
<evidence type="ECO:0000259" key="12">
    <source>
        <dbReference type="Pfam" id="PF07715"/>
    </source>
</evidence>
<evidence type="ECO:0000256" key="3">
    <source>
        <dbReference type="ARBA" id="ARBA00022452"/>
    </source>
</evidence>
<keyword evidence="6 8" id="KW-0472">Membrane</keyword>
<dbReference type="Gene3D" id="2.60.40.1120">
    <property type="entry name" value="Carboxypeptidase-like, regulatory domain"/>
    <property type="match status" value="1"/>
</dbReference>
<dbReference type="SUPFAM" id="SSF49464">
    <property type="entry name" value="Carboxypeptidase regulatory domain-like"/>
    <property type="match status" value="1"/>
</dbReference>
<keyword evidence="10" id="KW-0732">Signal</keyword>
<feature type="chain" id="PRO_5038767836" evidence="10">
    <location>
        <begin position="25"/>
        <end position="1077"/>
    </location>
</feature>
<dbReference type="InterPro" id="IPR000531">
    <property type="entry name" value="Beta-barrel_TonB"/>
</dbReference>
<dbReference type="Gene3D" id="2.40.170.20">
    <property type="entry name" value="TonB-dependent receptor, beta-barrel domain"/>
    <property type="match status" value="1"/>
</dbReference>
<dbReference type="InterPro" id="IPR036942">
    <property type="entry name" value="Beta-barrel_TonB_sf"/>
</dbReference>
<dbReference type="InterPro" id="IPR012910">
    <property type="entry name" value="Plug_dom"/>
</dbReference>
<dbReference type="InterPro" id="IPR037066">
    <property type="entry name" value="Plug_dom_sf"/>
</dbReference>
<gene>
    <name evidence="13" type="ORF">IAB91_01680</name>
</gene>
<proteinExistence type="inferred from homology"/>
<evidence type="ECO:0000259" key="11">
    <source>
        <dbReference type="Pfam" id="PF00593"/>
    </source>
</evidence>
<accession>A0A9D9NI67</accession>
<dbReference type="InterPro" id="IPR023996">
    <property type="entry name" value="TonB-dep_OMP_SusC/RagA"/>
</dbReference>
<dbReference type="InterPro" id="IPR039426">
    <property type="entry name" value="TonB-dep_rcpt-like"/>
</dbReference>
<comment type="caution">
    <text evidence="13">The sequence shown here is derived from an EMBL/GenBank/DDBJ whole genome shotgun (WGS) entry which is preliminary data.</text>
</comment>
<keyword evidence="7 8" id="KW-0998">Cell outer membrane</keyword>
<dbReference type="Gene3D" id="2.170.130.10">
    <property type="entry name" value="TonB-dependent receptor, plug domain"/>
    <property type="match status" value="1"/>
</dbReference>
<dbReference type="InterPro" id="IPR008969">
    <property type="entry name" value="CarboxyPept-like_regulatory"/>
</dbReference>
<keyword evidence="3 8" id="KW-1134">Transmembrane beta strand</keyword>
<protein>
    <submittedName>
        <fullName evidence="13">TonB-dependent receptor</fullName>
    </submittedName>
</protein>
<organism evidence="13 14">
    <name type="scientific">Candidatus Cryptobacteroides faecigallinarum</name>
    <dbReference type="NCBI Taxonomy" id="2840763"/>
    <lineage>
        <taxon>Bacteria</taxon>
        <taxon>Pseudomonadati</taxon>
        <taxon>Bacteroidota</taxon>
        <taxon>Bacteroidia</taxon>
        <taxon>Bacteroidales</taxon>
        <taxon>Candidatus Cryptobacteroides</taxon>
    </lineage>
</organism>
<dbReference type="SUPFAM" id="SSF56935">
    <property type="entry name" value="Porins"/>
    <property type="match status" value="1"/>
</dbReference>
<dbReference type="FunFam" id="2.170.130.10:FF:000008">
    <property type="entry name" value="SusC/RagA family TonB-linked outer membrane protein"/>
    <property type="match status" value="1"/>
</dbReference>
<feature type="domain" description="TonB-dependent receptor plug" evidence="12">
    <location>
        <begin position="117"/>
        <end position="223"/>
    </location>
</feature>
<dbReference type="Pfam" id="PF00593">
    <property type="entry name" value="TonB_dep_Rec_b-barrel"/>
    <property type="match status" value="1"/>
</dbReference>
<evidence type="ECO:0000256" key="1">
    <source>
        <dbReference type="ARBA" id="ARBA00004571"/>
    </source>
</evidence>
<evidence type="ECO:0000313" key="14">
    <source>
        <dbReference type="Proteomes" id="UP000823757"/>
    </source>
</evidence>
<keyword evidence="5 9" id="KW-0798">TonB box</keyword>
<evidence type="ECO:0000256" key="2">
    <source>
        <dbReference type="ARBA" id="ARBA00022448"/>
    </source>
</evidence>
<reference evidence="13" key="1">
    <citation type="submission" date="2020-10" db="EMBL/GenBank/DDBJ databases">
        <authorList>
            <person name="Gilroy R."/>
        </authorList>
    </citation>
    <scope>NUCLEOTIDE SEQUENCE</scope>
    <source>
        <strain evidence="13">B1-13419</strain>
    </source>
</reference>
<dbReference type="AlphaFoldDB" id="A0A9D9NI67"/>
<feature type="domain" description="TonB-dependent receptor-like beta-barrel" evidence="11">
    <location>
        <begin position="392"/>
        <end position="848"/>
    </location>
</feature>
<dbReference type="NCBIfam" id="TIGR04056">
    <property type="entry name" value="OMP_RagA_SusC"/>
    <property type="match status" value="1"/>
</dbReference>